<sequence>MAHVVTIEPKAQKTLLSLRLLNNEEIIHEFVQELPNRQVQRMQLTTHRLSYMATYQGCCVTTPLTQRQVFVKDICDISIDNQHGNVLTLLYKLFVIFLPILGCACFVFNHVILPPERRNAVLYDVTGALSILWGFANIVDICKKPAPLINIGTRCAQFGAFAITLANPSHRVELVEGISQLLSNQQ</sequence>
<reference evidence="5 6" key="1">
    <citation type="submission" date="2019-03" db="EMBL/GenBank/DDBJ databases">
        <authorList>
            <person name="Gaulin E."/>
            <person name="Dumas B."/>
        </authorList>
    </citation>
    <scope>NUCLEOTIDE SEQUENCE [LARGE SCALE GENOMIC DNA]</scope>
    <source>
        <strain evidence="5">CBS 568.67</strain>
    </source>
</reference>
<evidence type="ECO:0000313" key="5">
    <source>
        <dbReference type="EMBL" id="VFT83380.1"/>
    </source>
</evidence>
<organism evidence="5 6">
    <name type="scientific">Aphanomyces stellatus</name>
    <dbReference type="NCBI Taxonomy" id="120398"/>
    <lineage>
        <taxon>Eukaryota</taxon>
        <taxon>Sar</taxon>
        <taxon>Stramenopiles</taxon>
        <taxon>Oomycota</taxon>
        <taxon>Saprolegniomycetes</taxon>
        <taxon>Saprolegniales</taxon>
        <taxon>Verrucalvaceae</taxon>
        <taxon>Aphanomyces</taxon>
    </lineage>
</organism>
<evidence type="ECO:0000313" key="4">
    <source>
        <dbReference type="EMBL" id="VFT83379.1"/>
    </source>
</evidence>
<protein>
    <submittedName>
        <fullName evidence="4">Aste57867_6384 protein</fullName>
    </submittedName>
    <submittedName>
        <fullName evidence="5">Aste57867_6385 protein</fullName>
    </submittedName>
</protein>
<dbReference type="EMBL" id="VJMH01002564">
    <property type="protein sequence ID" value="KAF0708322.1"/>
    <property type="molecule type" value="Genomic_DNA"/>
</dbReference>
<proteinExistence type="predicted"/>
<feature type="transmembrane region" description="Helical" evidence="1">
    <location>
        <begin position="89"/>
        <end position="108"/>
    </location>
</feature>
<evidence type="ECO:0000313" key="6">
    <source>
        <dbReference type="Proteomes" id="UP000332933"/>
    </source>
</evidence>
<keyword evidence="1" id="KW-0812">Transmembrane</keyword>
<dbReference type="EMBL" id="VJMH01002564">
    <property type="protein sequence ID" value="KAF0708321.1"/>
    <property type="molecule type" value="Genomic_DNA"/>
</dbReference>
<keyword evidence="1" id="KW-0472">Membrane</keyword>
<dbReference type="EMBL" id="CAADRA010002566">
    <property type="protein sequence ID" value="VFT83380.1"/>
    <property type="molecule type" value="Genomic_DNA"/>
</dbReference>
<gene>
    <name evidence="5" type="primary">Aste57867_6385</name>
    <name evidence="4" type="synonym">Aste57867_6384</name>
    <name evidence="2" type="ORF">As57867_006369</name>
    <name evidence="3" type="ORF">As57867_006370</name>
    <name evidence="4" type="ORF">ASTE57867_6384</name>
    <name evidence="5" type="ORF">ASTE57867_6385</name>
</gene>
<keyword evidence="1" id="KW-1133">Transmembrane helix</keyword>
<dbReference type="OrthoDB" id="107512at2759"/>
<dbReference type="AlphaFoldDB" id="A0A485KFF5"/>
<accession>A0A485KFF5</accession>
<reference evidence="2" key="2">
    <citation type="submission" date="2019-06" db="EMBL/GenBank/DDBJ databases">
        <title>Genomics analysis of Aphanomyces spp. identifies a new class of oomycete effector associated with host adaptation.</title>
        <authorList>
            <person name="Gaulin E."/>
        </authorList>
    </citation>
    <scope>NUCLEOTIDE SEQUENCE</scope>
    <source>
        <strain evidence="2">CBS 578.67</strain>
    </source>
</reference>
<evidence type="ECO:0000256" key="1">
    <source>
        <dbReference type="SAM" id="Phobius"/>
    </source>
</evidence>
<name>A0A485KFF5_9STRA</name>
<dbReference type="EMBL" id="CAADRA010002566">
    <property type="protein sequence ID" value="VFT83379.1"/>
    <property type="molecule type" value="Genomic_DNA"/>
</dbReference>
<evidence type="ECO:0000313" key="2">
    <source>
        <dbReference type="EMBL" id="KAF0708321.1"/>
    </source>
</evidence>
<evidence type="ECO:0000313" key="3">
    <source>
        <dbReference type="EMBL" id="KAF0708322.1"/>
    </source>
</evidence>
<dbReference type="Proteomes" id="UP000332933">
    <property type="component" value="Unassembled WGS sequence"/>
</dbReference>
<keyword evidence="6" id="KW-1185">Reference proteome</keyword>